<accession>U6KFB8</accession>
<name>U6KFB8_9EIME</name>
<feature type="region of interest" description="Disordered" evidence="1">
    <location>
        <begin position="163"/>
        <end position="188"/>
    </location>
</feature>
<evidence type="ECO:0000313" key="3">
    <source>
        <dbReference type="Proteomes" id="UP000030744"/>
    </source>
</evidence>
<proteinExistence type="predicted"/>
<organism evidence="2 3">
    <name type="scientific">Eimeria mitis</name>
    <dbReference type="NCBI Taxonomy" id="44415"/>
    <lineage>
        <taxon>Eukaryota</taxon>
        <taxon>Sar</taxon>
        <taxon>Alveolata</taxon>
        <taxon>Apicomplexa</taxon>
        <taxon>Conoidasida</taxon>
        <taxon>Coccidia</taxon>
        <taxon>Eucoccidiorida</taxon>
        <taxon>Eimeriorina</taxon>
        <taxon>Eimeriidae</taxon>
        <taxon>Eimeria</taxon>
    </lineage>
</organism>
<dbReference type="RefSeq" id="XP_037879018.1">
    <property type="nucleotide sequence ID" value="XM_038023164.1"/>
</dbReference>
<dbReference type="OrthoDB" id="347378at2759"/>
<evidence type="ECO:0000256" key="1">
    <source>
        <dbReference type="SAM" id="MobiDB-lite"/>
    </source>
</evidence>
<feature type="compositionally biased region" description="Basic and acidic residues" evidence="1">
    <location>
        <begin position="177"/>
        <end position="188"/>
    </location>
</feature>
<reference evidence="2" key="1">
    <citation type="submission" date="2013-10" db="EMBL/GenBank/DDBJ databases">
        <title>Genomic analysis of the causative agents of coccidiosis in chickens.</title>
        <authorList>
            <person name="Reid A.J."/>
            <person name="Blake D."/>
            <person name="Billington K."/>
            <person name="Browne H."/>
            <person name="Dunn M."/>
            <person name="Hung S."/>
            <person name="Kawahara F."/>
            <person name="Miranda-Saavedra D."/>
            <person name="Mourier T."/>
            <person name="Nagra H."/>
            <person name="Otto T.D."/>
            <person name="Rawlings N."/>
            <person name="Sanchez A."/>
            <person name="Sanders M."/>
            <person name="Subramaniam C."/>
            <person name="Tay Y."/>
            <person name="Dear P."/>
            <person name="Doerig C."/>
            <person name="Gruber A."/>
            <person name="Parkinson J."/>
            <person name="Shirley M."/>
            <person name="Wan K.L."/>
            <person name="Berriman M."/>
            <person name="Tomley F."/>
            <person name="Pain A."/>
        </authorList>
    </citation>
    <scope>NUCLEOTIDE SEQUENCE [LARGE SCALE GENOMIC DNA]</scope>
    <source>
        <strain evidence="2">Houghton</strain>
    </source>
</reference>
<dbReference type="AlphaFoldDB" id="U6KFB8"/>
<dbReference type="VEuPathDB" id="ToxoDB:EMH_0094650"/>
<sequence>MHVYMTMRILFSKASLTAKDVDALLTEAELLVNYAAYRLARPSRRFTGAYLVMKLSSLFMVFDYLVCTIEVVGDKMNTGRWWPAFVQKFPTAYFVTERRGRKKTKLLNRLVNRLCLALSVYKEGRRPEFREIIDLKRAILAQAYKDSQLANPLWELWRRDDKQFSSGGCDEQSPAEDQEHGQRESDTP</sequence>
<dbReference type="EMBL" id="HG736665">
    <property type="protein sequence ID" value="CDJ36730.1"/>
    <property type="molecule type" value="Genomic_DNA"/>
</dbReference>
<reference evidence="2" key="2">
    <citation type="submission" date="2013-10" db="EMBL/GenBank/DDBJ databases">
        <authorList>
            <person name="Aslett M."/>
        </authorList>
    </citation>
    <scope>NUCLEOTIDE SEQUENCE [LARGE SCALE GENOMIC DNA]</scope>
    <source>
        <strain evidence="2">Houghton</strain>
    </source>
</reference>
<evidence type="ECO:0000313" key="2">
    <source>
        <dbReference type="EMBL" id="CDJ36730.1"/>
    </source>
</evidence>
<dbReference type="Proteomes" id="UP000030744">
    <property type="component" value="Unassembled WGS sequence"/>
</dbReference>
<dbReference type="GeneID" id="60404646"/>
<gene>
    <name evidence="2" type="ORF">EMH_0094650</name>
</gene>
<keyword evidence="3" id="KW-1185">Reference proteome</keyword>
<protein>
    <submittedName>
        <fullName evidence="2">Uncharacterized protein</fullName>
    </submittedName>
</protein>